<feature type="compositionally biased region" description="Low complexity" evidence="1">
    <location>
        <begin position="497"/>
        <end position="512"/>
    </location>
</feature>
<dbReference type="OMA" id="MMLEVNT"/>
<keyword evidence="3" id="KW-1185">Reference proteome</keyword>
<organism evidence="2 3">
    <name type="scientific">Leptomonas seymouri</name>
    <dbReference type="NCBI Taxonomy" id="5684"/>
    <lineage>
        <taxon>Eukaryota</taxon>
        <taxon>Discoba</taxon>
        <taxon>Euglenozoa</taxon>
        <taxon>Kinetoplastea</taxon>
        <taxon>Metakinetoplastina</taxon>
        <taxon>Trypanosomatida</taxon>
        <taxon>Trypanosomatidae</taxon>
        <taxon>Leishmaniinae</taxon>
        <taxon>Leptomonas</taxon>
    </lineage>
</organism>
<accession>A0A0N1PEN1</accession>
<sequence length="1329" mass="142217">MASSSESFILHCISGKSVTLPFPTTFKGVFEAAVAPPFSFVPESIKIPTRGGVINVLRYLKQHPNDKDGGFIDASAYTVADTAISTGLRTPESRSLSPSSSAARSASGGRRGSFKRSLIVFGVPRRVKAWLNGTPAEGPPKASSSAAVSPASCAHICASASATAKEFTAPASALHTSSPHGTSTAVVPARPFKGRPSAKRNQMRDPLPYPHSPDGLLELAKAVSDPDPSADDDDDLISFLQGAPQRVYNHPTMSYISHKVKGNLVTLRAVMEHIYRVAPVFYAWIEAHPQKFLSALNRVGERSLQQVKDQLHLLALQAAAGQISGEGPSRRVMMLEVNTRDGTPDVYRVEVQVGDFSDDDDDDDSTSASESLYYVSVEQSDEQDYEEQEGEEDEVVDEHECDASSMESITDLGDSKEDEAGDEGVAWDHKSAKVAADGADGERDEGQLLAEEHVEGDGEPHRGAVLLSPVERADAAPKQTPNDAVPSDHDDGAAAAIATTSSPSSAPQNASADTTPLFPASVPVRTWRTSTSLSPTSCSAATQPPASPLVVNALPELTAAGAAPTAVGDVPAAPREDARLAQLREGAHAVDLLRREYTRQGDDLAAQRTHHTITLLRPEFFATVGEVCNAISSSASAEEAERQGALLRRVVRCACDFFVTAEEFYAQLEEEGVRASVFGPSPQESLAAWAAVAALSRLLMCDVDMAGQEAVAGIAAAAVAGPRRIGALRSLHTVNSLWSNPAVHWALTRSPEQLLASILQLCRQQRAVMLWYSSHYLMKTVGKTIQTMAYVFGGTEEAQQPVTLQRLKMTSKAHKSDEVADCLAGLFAVTASSPNTGNCGDQGGSAVPSSWRRNWVSLMYARYQQLVRPIECDLPTPHMTANTLYVCDTRHVLTPKENMDGRNRSTMESAARWWAAYCDDRNTMCMDKWCLAVTMRPWNAALASESAEHPGAVERTAVHLVSQTGNLKTGEVTTAFLQGILPTEKVVTGAASTSSPFATTARHTAVLQEQAVAQSAALSADTQLDNLNKSSTHGLSPHFIGDIHIVDVTSRMEADPSLAVNTRLAGGAEVHTHLATIVRNYLLPSAARRSVFLPQLSDVFARHPQIPAAAAARQAALANASAHGAPWLVCEYILLDYGGTIRSIASSASAASPVDCVTRDSPEDPAVANGDFVRMPAVRLSNRLSEPRPVSTVNRKRISSLPNDEGRGVSRSAVNATTSAAEDAVKRQYARTHAIDELYEIMLGSLLEHKPTGERNVLNHLVNYLETSEETMQEKVQRRQAETAGAAVAMPVEATRGNTRTGGGPSPKPPSTKRNAKGRPSFPRQKPSP</sequence>
<dbReference type="VEuPathDB" id="TriTrypDB:Lsey_0028_0210"/>
<gene>
    <name evidence="2" type="ORF">ABL78_1658</name>
</gene>
<dbReference type="SUPFAM" id="SSF101238">
    <property type="entry name" value="XPC-binding domain"/>
    <property type="match status" value="1"/>
</dbReference>
<feature type="region of interest" description="Disordered" evidence="1">
    <location>
        <begin position="172"/>
        <end position="206"/>
    </location>
</feature>
<dbReference type="GO" id="GO:0006289">
    <property type="term" value="P:nucleotide-excision repair"/>
    <property type="evidence" value="ECO:0007669"/>
    <property type="project" value="InterPro"/>
</dbReference>
<name>A0A0N1PEN1_LEPSE</name>
<dbReference type="GO" id="GO:0003684">
    <property type="term" value="F:damaged DNA binding"/>
    <property type="evidence" value="ECO:0007669"/>
    <property type="project" value="InterPro"/>
</dbReference>
<dbReference type="GO" id="GO:0043161">
    <property type="term" value="P:proteasome-mediated ubiquitin-dependent protein catabolic process"/>
    <property type="evidence" value="ECO:0007669"/>
    <property type="project" value="InterPro"/>
</dbReference>
<feature type="region of interest" description="Disordered" evidence="1">
    <location>
        <begin position="497"/>
        <end position="517"/>
    </location>
</feature>
<protein>
    <submittedName>
        <fullName evidence="2">Uncharacterized protein</fullName>
    </submittedName>
</protein>
<dbReference type="InterPro" id="IPR036353">
    <property type="entry name" value="XPC-bd_sf"/>
</dbReference>
<evidence type="ECO:0000313" key="2">
    <source>
        <dbReference type="EMBL" id="KPI89235.1"/>
    </source>
</evidence>
<dbReference type="OrthoDB" id="273441at2759"/>
<feature type="region of interest" description="Disordered" evidence="1">
    <location>
        <begin position="378"/>
        <end position="443"/>
    </location>
</feature>
<feature type="compositionally biased region" description="Polar residues" evidence="1">
    <location>
        <begin position="174"/>
        <end position="185"/>
    </location>
</feature>
<feature type="region of interest" description="Disordered" evidence="1">
    <location>
        <begin position="88"/>
        <end position="110"/>
    </location>
</feature>
<evidence type="ECO:0000256" key="1">
    <source>
        <dbReference type="SAM" id="MobiDB-lite"/>
    </source>
</evidence>
<dbReference type="Proteomes" id="UP000038009">
    <property type="component" value="Unassembled WGS sequence"/>
</dbReference>
<reference evidence="2 3" key="1">
    <citation type="journal article" date="2015" name="PLoS Pathog.">
        <title>Leptomonas seymouri: Adaptations to the Dixenous Life Cycle Analyzed by Genome Sequencing, Transcriptome Profiling and Co-infection with Leishmania donovani.</title>
        <authorList>
            <person name="Kraeva N."/>
            <person name="Butenko A."/>
            <person name="Hlavacova J."/>
            <person name="Kostygov A."/>
            <person name="Myskova J."/>
            <person name="Grybchuk D."/>
            <person name="Lestinova T."/>
            <person name="Votypka J."/>
            <person name="Volf P."/>
            <person name="Opperdoes F."/>
            <person name="Flegontov P."/>
            <person name="Lukes J."/>
            <person name="Yurchenko V."/>
        </authorList>
    </citation>
    <scope>NUCLEOTIDE SEQUENCE [LARGE SCALE GENOMIC DNA]</scope>
    <source>
        <strain evidence="2 3">ATCC 30220</strain>
    </source>
</reference>
<feature type="compositionally biased region" description="Acidic residues" evidence="1">
    <location>
        <begin position="379"/>
        <end position="400"/>
    </location>
</feature>
<feature type="region of interest" description="Disordered" evidence="1">
    <location>
        <begin position="1274"/>
        <end position="1329"/>
    </location>
</feature>
<comment type="caution">
    <text evidence="2">The sequence shown here is derived from an EMBL/GenBank/DDBJ whole genome shotgun (WGS) entry which is preliminary data.</text>
</comment>
<feature type="compositionally biased region" description="Low complexity" evidence="1">
    <location>
        <begin position="93"/>
        <end position="108"/>
    </location>
</feature>
<dbReference type="EMBL" id="LJSK01000028">
    <property type="protein sequence ID" value="KPI89235.1"/>
    <property type="molecule type" value="Genomic_DNA"/>
</dbReference>
<proteinExistence type="predicted"/>
<evidence type="ECO:0000313" key="3">
    <source>
        <dbReference type="Proteomes" id="UP000038009"/>
    </source>
</evidence>